<gene>
    <name evidence="26" type="ORF">Din_037774</name>
</gene>
<dbReference type="InterPro" id="IPR017441">
    <property type="entry name" value="Protein_kinase_ATP_BS"/>
</dbReference>
<comment type="similarity">
    <text evidence="3">Belongs to the protein kinase superfamily. Ser/Thr protein kinase family.</text>
</comment>
<dbReference type="FunFam" id="3.80.10.10:FF:000288">
    <property type="entry name" value="LRR receptor-like serine/threonine-protein kinase EFR"/>
    <property type="match status" value="1"/>
</dbReference>
<dbReference type="InterPro" id="IPR032675">
    <property type="entry name" value="LRR_dom_sf"/>
</dbReference>
<evidence type="ECO:0000256" key="13">
    <source>
        <dbReference type="ARBA" id="ARBA00022741"/>
    </source>
</evidence>
<dbReference type="Pfam" id="PF07714">
    <property type="entry name" value="PK_Tyr_Ser-Thr"/>
    <property type="match status" value="1"/>
</dbReference>
<evidence type="ECO:0000256" key="15">
    <source>
        <dbReference type="ARBA" id="ARBA00022840"/>
    </source>
</evidence>
<dbReference type="InterPro" id="IPR003591">
    <property type="entry name" value="Leu-rich_rpt_typical-subtyp"/>
</dbReference>
<dbReference type="InterPro" id="IPR008271">
    <property type="entry name" value="Ser/Thr_kinase_AS"/>
</dbReference>
<dbReference type="FunFam" id="3.30.200.20:FF:000432">
    <property type="entry name" value="LRR receptor-like serine/threonine-protein kinase EFR"/>
    <property type="match status" value="1"/>
</dbReference>
<feature type="binding site" evidence="22">
    <location>
        <position position="733"/>
    </location>
    <ligand>
        <name>ATP</name>
        <dbReference type="ChEBI" id="CHEBI:30616"/>
    </ligand>
</feature>
<keyword evidence="8" id="KW-0433">Leucine-rich repeat</keyword>
<dbReference type="PANTHER" id="PTHR48010:SF5">
    <property type="entry name" value="PROTEIN TOO MANY MOUTHS"/>
    <property type="match status" value="1"/>
</dbReference>
<dbReference type="InterPro" id="IPR013210">
    <property type="entry name" value="LRR_N_plant-typ"/>
</dbReference>
<dbReference type="InterPro" id="IPR001245">
    <property type="entry name" value="Ser-Thr/Tyr_kinase_cat_dom"/>
</dbReference>
<evidence type="ECO:0000256" key="9">
    <source>
        <dbReference type="ARBA" id="ARBA00022679"/>
    </source>
</evidence>
<evidence type="ECO:0000256" key="21">
    <source>
        <dbReference type="ARBA" id="ARBA00048679"/>
    </source>
</evidence>
<evidence type="ECO:0000256" key="1">
    <source>
        <dbReference type="ARBA" id="ARBA00004162"/>
    </source>
</evidence>
<feature type="chain" id="PRO_5023042368" description="non-specific serine/threonine protein kinase" evidence="24">
    <location>
        <begin position="25"/>
        <end position="1023"/>
    </location>
</feature>
<dbReference type="GO" id="GO:0009791">
    <property type="term" value="P:post-embryonic development"/>
    <property type="evidence" value="ECO:0007669"/>
    <property type="project" value="UniProtKB-ARBA"/>
</dbReference>
<evidence type="ECO:0000256" key="16">
    <source>
        <dbReference type="ARBA" id="ARBA00022989"/>
    </source>
</evidence>
<dbReference type="Pfam" id="PF13855">
    <property type="entry name" value="LRR_8"/>
    <property type="match status" value="1"/>
</dbReference>
<evidence type="ECO:0000259" key="25">
    <source>
        <dbReference type="PROSITE" id="PS50011"/>
    </source>
</evidence>
<evidence type="ECO:0000256" key="18">
    <source>
        <dbReference type="ARBA" id="ARBA00023170"/>
    </source>
</evidence>
<dbReference type="EMBL" id="GHES01037774">
    <property type="protein sequence ID" value="MPA68333.1"/>
    <property type="molecule type" value="Transcribed_RNA"/>
</dbReference>
<keyword evidence="12" id="KW-0677">Repeat</keyword>
<dbReference type="SUPFAM" id="SSF52058">
    <property type="entry name" value="L domain-like"/>
    <property type="match status" value="2"/>
</dbReference>
<dbReference type="FunFam" id="3.80.10.10:FF:000233">
    <property type="entry name" value="Leucine-rich repeat receptor-like protein kinase TDR"/>
    <property type="match status" value="1"/>
</dbReference>
<accession>A0A5B7BMI1</accession>
<dbReference type="EC" id="2.7.11.1" evidence="4"/>
<keyword evidence="14" id="KW-0418">Kinase</keyword>
<dbReference type="GO" id="GO:0005524">
    <property type="term" value="F:ATP binding"/>
    <property type="evidence" value="ECO:0007669"/>
    <property type="project" value="UniProtKB-UniRule"/>
</dbReference>
<organism evidence="26">
    <name type="scientific">Davidia involucrata</name>
    <name type="common">Dove tree</name>
    <dbReference type="NCBI Taxonomy" id="16924"/>
    <lineage>
        <taxon>Eukaryota</taxon>
        <taxon>Viridiplantae</taxon>
        <taxon>Streptophyta</taxon>
        <taxon>Embryophyta</taxon>
        <taxon>Tracheophyta</taxon>
        <taxon>Spermatophyta</taxon>
        <taxon>Magnoliopsida</taxon>
        <taxon>eudicotyledons</taxon>
        <taxon>Gunneridae</taxon>
        <taxon>Pentapetalae</taxon>
        <taxon>asterids</taxon>
        <taxon>Cornales</taxon>
        <taxon>Nyssaceae</taxon>
        <taxon>Davidia</taxon>
    </lineage>
</organism>
<dbReference type="PANTHER" id="PTHR48010">
    <property type="entry name" value="OS05G0588300 PROTEIN"/>
    <property type="match status" value="1"/>
</dbReference>
<feature type="transmembrane region" description="Helical" evidence="23">
    <location>
        <begin position="643"/>
        <end position="667"/>
    </location>
</feature>
<feature type="domain" description="Protein kinase" evidence="25">
    <location>
        <begin position="699"/>
        <end position="1023"/>
    </location>
</feature>
<protein>
    <recommendedName>
        <fullName evidence="4">non-specific serine/threonine protein kinase</fullName>
        <ecNumber evidence="4">2.7.11.1</ecNumber>
    </recommendedName>
</protein>
<evidence type="ECO:0000256" key="22">
    <source>
        <dbReference type="PROSITE-ProRule" id="PRU10141"/>
    </source>
</evidence>
<keyword evidence="18" id="KW-0675">Receptor</keyword>
<dbReference type="InterPro" id="IPR000719">
    <property type="entry name" value="Prot_kinase_dom"/>
</dbReference>
<evidence type="ECO:0000256" key="4">
    <source>
        <dbReference type="ARBA" id="ARBA00012513"/>
    </source>
</evidence>
<evidence type="ECO:0000256" key="7">
    <source>
        <dbReference type="ARBA" id="ARBA00022553"/>
    </source>
</evidence>
<feature type="signal peptide" evidence="24">
    <location>
        <begin position="1"/>
        <end position="24"/>
    </location>
</feature>
<comment type="catalytic activity">
    <reaction evidence="21">
        <text>L-seryl-[protein] + ATP = O-phospho-L-seryl-[protein] + ADP + H(+)</text>
        <dbReference type="Rhea" id="RHEA:17989"/>
        <dbReference type="Rhea" id="RHEA-COMP:9863"/>
        <dbReference type="Rhea" id="RHEA-COMP:11604"/>
        <dbReference type="ChEBI" id="CHEBI:15378"/>
        <dbReference type="ChEBI" id="CHEBI:29999"/>
        <dbReference type="ChEBI" id="CHEBI:30616"/>
        <dbReference type="ChEBI" id="CHEBI:83421"/>
        <dbReference type="ChEBI" id="CHEBI:456216"/>
        <dbReference type="EC" id="2.7.11.1"/>
    </reaction>
</comment>
<dbReference type="SMART" id="SM00220">
    <property type="entry name" value="S_TKc"/>
    <property type="match status" value="1"/>
</dbReference>
<keyword evidence="6" id="KW-0723">Serine/threonine-protein kinase</keyword>
<dbReference type="Pfam" id="PF08263">
    <property type="entry name" value="LRRNT_2"/>
    <property type="match status" value="1"/>
</dbReference>
<keyword evidence="11 24" id="KW-0732">Signal</keyword>
<name>A0A5B7BMI1_DAVIN</name>
<evidence type="ECO:0000256" key="20">
    <source>
        <dbReference type="ARBA" id="ARBA00047899"/>
    </source>
</evidence>
<comment type="catalytic activity">
    <reaction evidence="20">
        <text>L-threonyl-[protein] + ATP = O-phospho-L-threonyl-[protein] + ADP + H(+)</text>
        <dbReference type="Rhea" id="RHEA:46608"/>
        <dbReference type="Rhea" id="RHEA-COMP:11060"/>
        <dbReference type="Rhea" id="RHEA-COMP:11605"/>
        <dbReference type="ChEBI" id="CHEBI:15378"/>
        <dbReference type="ChEBI" id="CHEBI:30013"/>
        <dbReference type="ChEBI" id="CHEBI:30616"/>
        <dbReference type="ChEBI" id="CHEBI:61977"/>
        <dbReference type="ChEBI" id="CHEBI:456216"/>
        <dbReference type="EC" id="2.7.11.1"/>
    </reaction>
</comment>
<dbReference type="InterPro" id="IPR050994">
    <property type="entry name" value="At_inactive_RLKs"/>
</dbReference>
<keyword evidence="9" id="KW-0808">Transferase</keyword>
<sequence length="1023" mass="110894">MEHFHILMVLFQMILYCSMNKAVALDASTDKEALVHFKSMVSDPRNALSGWNWNSSSSHCTWFGVSCTNDGNRVRSLRLVGLDLSGTIPPQLSNLSSLEVLNLYNNSFYGQIPKEFSRLTLLEDIILAGNSINGTIPVGLSQCYGLKLIALEVNQLNGRLPPELGNLPRLQVLDVAVNNLTGVIPPTFGNLTSLTSLSLARNHFFGPIPNELGHLQNLRYLQLSENQFTGKIPNSISNVSSLVYLSLAHNNISGQVPTDMWTSLEQIFLGNNKLEGLIPASLSNASQIQDLDLSSNNLQGTVPLFGNMKNLVKLHLGVNNLSSTTELNLQVMNSLSNCTHLEYLMLNSNRLAGEFPSSVANLSTHLKEFCVDDNSLTGSFPQGFEKFQNLIALSMYQNSFTGEIPSSIGNLQQLGRFMVQQNSFSGQVPDIFGNLTRLNILTLGYNHFSGRIPVSIGKCQHLTLLGLPGNRLDGSIPEEIFGIPSLINLHLARNILSGSLPLEVGGLKQLEVMDVSNNMLSGNIPTTIGSCLSLRNLSLASNKLVGSIPESMGKLAGLESLNLSSNALSGPIPKELENLRTLADLNLSFNDLEGQVPTKGGVFINLSWNSLQGNEKLCGSDKEVAGRLRVSACFAEKKSNRHLLLKIMIPVAISILLVGAIFCFMWANKQGTDRGSSSSSPGSLQMISYSEISHATNGFAAENLVGKGGFGSVYKGSFSSTREDGGYTTLAIKVLDLQLSKACKSFNAECEALRNVRHRNLVKVFTCCSSIDHQGAEFKALIMEFMNNGNLHQWLHPEDIESGSTLSLTQRLGIAVDVASAMDYLHHDCDPPIVHCDLKPGNVLLDDDMGAHVGDFGLARFLSESPPHNESSTIGLRGSIGYIAPEYGLGSKASMKGDVYSFGIMLLEIFTGKKPTDEMFQEGLNLNKFASAVEGKHVMGIVDPRLVNDHGYSESSPPSTSSFSVTTLRSSTGSNSWDSTSEECLAALITVGLSCAAHLAKDRLTMRETLKKLQDIKASLLDK</sequence>
<dbReference type="Gene3D" id="1.10.510.10">
    <property type="entry name" value="Transferase(Phosphotransferase) domain 1"/>
    <property type="match status" value="1"/>
</dbReference>
<keyword evidence="19" id="KW-0325">Glycoprotein</keyword>
<evidence type="ECO:0000256" key="11">
    <source>
        <dbReference type="ARBA" id="ARBA00022729"/>
    </source>
</evidence>
<evidence type="ECO:0000256" key="6">
    <source>
        <dbReference type="ARBA" id="ARBA00022527"/>
    </source>
</evidence>
<evidence type="ECO:0000256" key="2">
    <source>
        <dbReference type="ARBA" id="ARBA00004479"/>
    </source>
</evidence>
<reference evidence="26" key="1">
    <citation type="submission" date="2019-08" db="EMBL/GenBank/DDBJ databases">
        <title>Reference gene set and small RNA set construction with multiple tissues from Davidia involucrata Baill.</title>
        <authorList>
            <person name="Yang H."/>
            <person name="Zhou C."/>
            <person name="Li G."/>
            <person name="Wang J."/>
            <person name="Gao P."/>
            <person name="Wang M."/>
            <person name="Wang R."/>
            <person name="Zhao Y."/>
        </authorList>
    </citation>
    <scope>NUCLEOTIDE SEQUENCE</scope>
    <source>
        <tissue evidence="26">Mixed with DoveR01_LX</tissue>
    </source>
</reference>
<dbReference type="InterPro" id="IPR001611">
    <property type="entry name" value="Leu-rich_rpt"/>
</dbReference>
<dbReference type="GO" id="GO:0004674">
    <property type="term" value="F:protein serine/threonine kinase activity"/>
    <property type="evidence" value="ECO:0007669"/>
    <property type="project" value="UniProtKB-KW"/>
</dbReference>
<dbReference type="SUPFAM" id="SSF56112">
    <property type="entry name" value="Protein kinase-like (PK-like)"/>
    <property type="match status" value="1"/>
</dbReference>
<dbReference type="Gene3D" id="3.30.200.20">
    <property type="entry name" value="Phosphorylase Kinase, domain 1"/>
    <property type="match status" value="1"/>
</dbReference>
<keyword evidence="13 22" id="KW-0547">Nucleotide-binding</keyword>
<dbReference type="Pfam" id="PF00560">
    <property type="entry name" value="LRR_1"/>
    <property type="match status" value="9"/>
</dbReference>
<keyword evidence="17 23" id="KW-0472">Membrane</keyword>
<keyword evidence="10 23" id="KW-0812">Transmembrane</keyword>
<evidence type="ECO:0000256" key="12">
    <source>
        <dbReference type="ARBA" id="ARBA00022737"/>
    </source>
</evidence>
<dbReference type="SMART" id="SM00369">
    <property type="entry name" value="LRR_TYP"/>
    <property type="match status" value="8"/>
</dbReference>
<evidence type="ECO:0000256" key="23">
    <source>
        <dbReference type="SAM" id="Phobius"/>
    </source>
</evidence>
<dbReference type="GO" id="GO:0051707">
    <property type="term" value="P:response to other organism"/>
    <property type="evidence" value="ECO:0007669"/>
    <property type="project" value="UniProtKB-ARBA"/>
</dbReference>
<evidence type="ECO:0000256" key="5">
    <source>
        <dbReference type="ARBA" id="ARBA00022475"/>
    </source>
</evidence>
<keyword evidence="7" id="KW-0597">Phosphoprotein</keyword>
<dbReference type="PROSITE" id="PS50011">
    <property type="entry name" value="PROTEIN_KINASE_DOM"/>
    <property type="match status" value="1"/>
</dbReference>
<evidence type="ECO:0000256" key="24">
    <source>
        <dbReference type="SAM" id="SignalP"/>
    </source>
</evidence>
<proteinExistence type="inferred from homology"/>
<evidence type="ECO:0000256" key="14">
    <source>
        <dbReference type="ARBA" id="ARBA00022777"/>
    </source>
</evidence>
<dbReference type="InterPro" id="IPR011009">
    <property type="entry name" value="Kinase-like_dom_sf"/>
</dbReference>
<comment type="subcellular location">
    <subcellularLocation>
        <location evidence="1">Cell membrane</location>
        <topology evidence="1">Single-pass membrane protein</topology>
    </subcellularLocation>
    <subcellularLocation>
        <location evidence="2">Membrane</location>
        <topology evidence="2">Single-pass type I membrane protein</topology>
    </subcellularLocation>
</comment>
<evidence type="ECO:0000256" key="17">
    <source>
        <dbReference type="ARBA" id="ARBA00023136"/>
    </source>
</evidence>
<dbReference type="PROSITE" id="PS00107">
    <property type="entry name" value="PROTEIN_KINASE_ATP"/>
    <property type="match status" value="1"/>
</dbReference>
<evidence type="ECO:0000256" key="19">
    <source>
        <dbReference type="ARBA" id="ARBA00023180"/>
    </source>
</evidence>
<dbReference type="FunFam" id="1.10.510.10:FF:000358">
    <property type="entry name" value="Putative leucine-rich repeat receptor-like serine/threonine-protein kinase"/>
    <property type="match status" value="1"/>
</dbReference>
<dbReference type="PROSITE" id="PS00108">
    <property type="entry name" value="PROTEIN_KINASE_ST"/>
    <property type="match status" value="1"/>
</dbReference>
<dbReference type="GO" id="GO:0006952">
    <property type="term" value="P:defense response"/>
    <property type="evidence" value="ECO:0007669"/>
    <property type="project" value="UniProtKB-ARBA"/>
</dbReference>
<keyword evidence="15 22" id="KW-0067">ATP-binding</keyword>
<evidence type="ECO:0000256" key="10">
    <source>
        <dbReference type="ARBA" id="ARBA00022692"/>
    </source>
</evidence>
<evidence type="ECO:0000313" key="26">
    <source>
        <dbReference type="EMBL" id="MPA68333.1"/>
    </source>
</evidence>
<evidence type="ECO:0000256" key="3">
    <source>
        <dbReference type="ARBA" id="ARBA00008684"/>
    </source>
</evidence>
<keyword evidence="16 23" id="KW-1133">Transmembrane helix</keyword>
<dbReference type="AlphaFoldDB" id="A0A5B7BMI1"/>
<dbReference type="GO" id="GO:0005886">
    <property type="term" value="C:plasma membrane"/>
    <property type="evidence" value="ECO:0007669"/>
    <property type="project" value="UniProtKB-SubCell"/>
</dbReference>
<keyword evidence="5" id="KW-1003">Cell membrane</keyword>
<dbReference type="Gene3D" id="3.80.10.10">
    <property type="entry name" value="Ribonuclease Inhibitor"/>
    <property type="match status" value="5"/>
</dbReference>
<evidence type="ECO:0000256" key="8">
    <source>
        <dbReference type="ARBA" id="ARBA00022614"/>
    </source>
</evidence>